<reference evidence="6 7" key="1">
    <citation type="submission" date="2018-07" db="EMBL/GenBank/DDBJ databases">
        <title>Motiliproteus coralliicola sp. nov., a bacterium isolated from Coral.</title>
        <authorList>
            <person name="Wang G."/>
        </authorList>
    </citation>
    <scope>NUCLEOTIDE SEQUENCE [LARGE SCALE GENOMIC DNA]</scope>
    <source>
        <strain evidence="6 7">C34</strain>
    </source>
</reference>
<dbReference type="InterPro" id="IPR036390">
    <property type="entry name" value="WH_DNA-bd_sf"/>
</dbReference>
<name>A0A369WDX7_9GAMM</name>
<dbReference type="AlphaFoldDB" id="A0A369WDX7"/>
<dbReference type="OrthoDB" id="6787458at2"/>
<accession>A0A369WDX7</accession>
<dbReference type="SUPFAM" id="SSF46785">
    <property type="entry name" value="Winged helix' DNA-binding domain"/>
    <property type="match status" value="1"/>
</dbReference>
<gene>
    <name evidence="6" type="ORF">DV711_11415</name>
</gene>
<dbReference type="GO" id="GO:0043565">
    <property type="term" value="F:sequence-specific DNA binding"/>
    <property type="evidence" value="ECO:0007669"/>
    <property type="project" value="TreeGrafter"/>
</dbReference>
<proteinExistence type="inferred from homology"/>
<dbReference type="CDD" id="cd08432">
    <property type="entry name" value="PBP2_GcdR_TrpI_HvrB_AmpR_like"/>
    <property type="match status" value="1"/>
</dbReference>
<protein>
    <submittedName>
        <fullName evidence="6">LysR family transcriptional regulator</fullName>
    </submittedName>
</protein>
<dbReference type="Pfam" id="PF03466">
    <property type="entry name" value="LysR_substrate"/>
    <property type="match status" value="1"/>
</dbReference>
<comment type="caution">
    <text evidence="6">The sequence shown here is derived from an EMBL/GenBank/DDBJ whole genome shotgun (WGS) entry which is preliminary data.</text>
</comment>
<dbReference type="PANTHER" id="PTHR30537:SF26">
    <property type="entry name" value="GLYCINE CLEAVAGE SYSTEM TRANSCRIPTIONAL ACTIVATOR"/>
    <property type="match status" value="1"/>
</dbReference>
<evidence type="ECO:0000313" key="6">
    <source>
        <dbReference type="EMBL" id="RDE19962.1"/>
    </source>
</evidence>
<dbReference type="Proteomes" id="UP000253769">
    <property type="component" value="Unassembled WGS sequence"/>
</dbReference>
<dbReference type="EMBL" id="QQOH01000003">
    <property type="protein sequence ID" value="RDE19962.1"/>
    <property type="molecule type" value="Genomic_DNA"/>
</dbReference>
<dbReference type="InterPro" id="IPR058163">
    <property type="entry name" value="LysR-type_TF_proteobact-type"/>
</dbReference>
<dbReference type="Pfam" id="PF00126">
    <property type="entry name" value="HTH_1"/>
    <property type="match status" value="1"/>
</dbReference>
<feature type="domain" description="HTH lysR-type" evidence="5">
    <location>
        <begin position="9"/>
        <end position="66"/>
    </location>
</feature>
<keyword evidence="7" id="KW-1185">Reference proteome</keyword>
<evidence type="ECO:0000313" key="7">
    <source>
        <dbReference type="Proteomes" id="UP000253769"/>
    </source>
</evidence>
<dbReference type="PROSITE" id="PS50931">
    <property type="entry name" value="HTH_LYSR"/>
    <property type="match status" value="1"/>
</dbReference>
<dbReference type="PRINTS" id="PR00039">
    <property type="entry name" value="HTHLYSR"/>
</dbReference>
<dbReference type="InterPro" id="IPR005119">
    <property type="entry name" value="LysR_subst-bd"/>
</dbReference>
<dbReference type="GO" id="GO:0006351">
    <property type="term" value="P:DNA-templated transcription"/>
    <property type="evidence" value="ECO:0007669"/>
    <property type="project" value="TreeGrafter"/>
</dbReference>
<dbReference type="InterPro" id="IPR000847">
    <property type="entry name" value="LysR_HTH_N"/>
</dbReference>
<comment type="similarity">
    <text evidence="1">Belongs to the LysR transcriptional regulatory family.</text>
</comment>
<dbReference type="SUPFAM" id="SSF53850">
    <property type="entry name" value="Periplasmic binding protein-like II"/>
    <property type="match status" value="1"/>
</dbReference>
<evidence type="ECO:0000256" key="3">
    <source>
        <dbReference type="ARBA" id="ARBA00023125"/>
    </source>
</evidence>
<dbReference type="Gene3D" id="1.10.10.10">
    <property type="entry name" value="Winged helix-like DNA-binding domain superfamily/Winged helix DNA-binding domain"/>
    <property type="match status" value="1"/>
</dbReference>
<evidence type="ECO:0000256" key="1">
    <source>
        <dbReference type="ARBA" id="ARBA00009437"/>
    </source>
</evidence>
<dbReference type="PANTHER" id="PTHR30537">
    <property type="entry name" value="HTH-TYPE TRANSCRIPTIONAL REGULATOR"/>
    <property type="match status" value="1"/>
</dbReference>
<evidence type="ECO:0000256" key="2">
    <source>
        <dbReference type="ARBA" id="ARBA00023015"/>
    </source>
</evidence>
<dbReference type="Gene3D" id="3.40.190.10">
    <property type="entry name" value="Periplasmic binding protein-like II"/>
    <property type="match status" value="2"/>
</dbReference>
<sequence length="317" mass="35856">MGAAVKRLPPLKSLQAFRFAAEELSFKQAADQLHVTQAAISQQIKTLEQFLGVTLFTRLTREVVLTDAGRQLLPYVSRGFETLEQGVERLGEDPRPELLNLTVLPSFAGRWLVPRLGSFQQQNPELSLQLSPSLTVADFEGTELDLAIRFGQGQYPGLESRLLLKEYLLPVCHPSLIDLDRPAAEQLQALPLLSDVAPEMEHIREEVLEQIGVDVDRASSRLLVSDATMLVEALLSAQGFGMLRYSLCYELLERGQLVCPLPMLLRCAYDYYLVAPQRHFNRPKVKRFESWVRHELQQVEQSFNRFCDQTGITHPEA</sequence>
<evidence type="ECO:0000259" key="5">
    <source>
        <dbReference type="PROSITE" id="PS50931"/>
    </source>
</evidence>
<keyword evidence="4" id="KW-0804">Transcription</keyword>
<dbReference type="InterPro" id="IPR036388">
    <property type="entry name" value="WH-like_DNA-bd_sf"/>
</dbReference>
<evidence type="ECO:0000256" key="4">
    <source>
        <dbReference type="ARBA" id="ARBA00023163"/>
    </source>
</evidence>
<dbReference type="GO" id="GO:0003700">
    <property type="term" value="F:DNA-binding transcription factor activity"/>
    <property type="evidence" value="ECO:0007669"/>
    <property type="project" value="InterPro"/>
</dbReference>
<dbReference type="FunFam" id="1.10.10.10:FF:000001">
    <property type="entry name" value="LysR family transcriptional regulator"/>
    <property type="match status" value="1"/>
</dbReference>
<organism evidence="6 7">
    <name type="scientific">Motiliproteus coralliicola</name>
    <dbReference type="NCBI Taxonomy" id="2283196"/>
    <lineage>
        <taxon>Bacteria</taxon>
        <taxon>Pseudomonadati</taxon>
        <taxon>Pseudomonadota</taxon>
        <taxon>Gammaproteobacteria</taxon>
        <taxon>Oceanospirillales</taxon>
        <taxon>Oceanospirillaceae</taxon>
        <taxon>Motiliproteus</taxon>
    </lineage>
</organism>
<keyword evidence="2" id="KW-0805">Transcription regulation</keyword>
<keyword evidence="3" id="KW-0238">DNA-binding</keyword>